<evidence type="ECO:0000313" key="1">
    <source>
        <dbReference type="Proteomes" id="UP000887566"/>
    </source>
</evidence>
<evidence type="ECO:0000313" key="2">
    <source>
        <dbReference type="WBParaSite" id="PSAMB.scaffold5515size11521.g26826.t1"/>
    </source>
</evidence>
<keyword evidence="1" id="KW-1185">Reference proteome</keyword>
<proteinExistence type="predicted"/>
<name>A0A914WWG1_9BILA</name>
<organism evidence="1 2">
    <name type="scientific">Plectus sambesii</name>
    <dbReference type="NCBI Taxonomy" id="2011161"/>
    <lineage>
        <taxon>Eukaryota</taxon>
        <taxon>Metazoa</taxon>
        <taxon>Ecdysozoa</taxon>
        <taxon>Nematoda</taxon>
        <taxon>Chromadorea</taxon>
        <taxon>Plectida</taxon>
        <taxon>Plectina</taxon>
        <taxon>Plectoidea</taxon>
        <taxon>Plectidae</taxon>
        <taxon>Plectus</taxon>
    </lineage>
</organism>
<dbReference type="AlphaFoldDB" id="A0A914WWG1"/>
<protein>
    <submittedName>
        <fullName evidence="2">Uncharacterized protein</fullName>
    </submittedName>
</protein>
<dbReference type="WBParaSite" id="PSAMB.scaffold5515size11521.g26826.t1">
    <property type="protein sequence ID" value="PSAMB.scaffold5515size11521.g26826.t1"/>
    <property type="gene ID" value="PSAMB.scaffold5515size11521.g26826"/>
</dbReference>
<reference evidence="2" key="1">
    <citation type="submission" date="2022-11" db="UniProtKB">
        <authorList>
            <consortium name="WormBaseParasite"/>
        </authorList>
    </citation>
    <scope>IDENTIFICATION</scope>
</reference>
<accession>A0A914WWG1</accession>
<dbReference type="Proteomes" id="UP000887566">
    <property type="component" value="Unplaced"/>
</dbReference>
<sequence>MLLSKRARYLIVCPSCRHVEVAEACPSSALDSHQLAANPPTAATPLAADPRRTLRSTSAPIPKRRPFINEVTQLCGLHRLHRFVISICGCLVDHCRVCLVPCPPPLTHTTANKPLVNRPI</sequence>